<sequence>MSQPLDQVYQNPMMTSRPESSHSNGSFGPVFVVLAVIVVISAVACVLGRFCSKRHNRAMDGTHKQSKPSKQSHGLGPKEWESRQKPSFNMRDGDIEFGFEKKIHSGKGAKNGGKSHKPTHFNGAHGPEIKFANNVSRASDCGWTIVRLALSVLRLPRRCFVCLTGDSAAFSGSR</sequence>
<dbReference type="AlphaFoldDB" id="A0A5A7RE95"/>
<keyword evidence="2" id="KW-1133">Transmembrane helix</keyword>
<reference evidence="4" key="1">
    <citation type="journal article" date="2019" name="Curr. Biol.">
        <title>Genome Sequence of Striga asiatica Provides Insight into the Evolution of Plant Parasitism.</title>
        <authorList>
            <person name="Yoshida S."/>
            <person name="Kim S."/>
            <person name="Wafula E.K."/>
            <person name="Tanskanen J."/>
            <person name="Kim Y.M."/>
            <person name="Honaas L."/>
            <person name="Yang Z."/>
            <person name="Spallek T."/>
            <person name="Conn C.E."/>
            <person name="Ichihashi Y."/>
            <person name="Cheong K."/>
            <person name="Cui S."/>
            <person name="Der J.P."/>
            <person name="Gundlach H."/>
            <person name="Jiao Y."/>
            <person name="Hori C."/>
            <person name="Ishida J.K."/>
            <person name="Kasahara H."/>
            <person name="Kiba T."/>
            <person name="Kim M.S."/>
            <person name="Koo N."/>
            <person name="Laohavisit A."/>
            <person name="Lee Y.H."/>
            <person name="Lumba S."/>
            <person name="McCourt P."/>
            <person name="Mortimer J.C."/>
            <person name="Mutuku J.M."/>
            <person name="Nomura T."/>
            <person name="Sasaki-Sekimoto Y."/>
            <person name="Seto Y."/>
            <person name="Wang Y."/>
            <person name="Wakatake T."/>
            <person name="Sakakibara H."/>
            <person name="Demura T."/>
            <person name="Yamaguchi S."/>
            <person name="Yoneyama K."/>
            <person name="Manabe R.I."/>
            <person name="Nelson D.C."/>
            <person name="Schulman A.H."/>
            <person name="Timko M.P."/>
            <person name="dePamphilis C.W."/>
            <person name="Choi D."/>
            <person name="Shirasu K."/>
        </authorList>
    </citation>
    <scope>NUCLEOTIDE SEQUENCE [LARGE SCALE GENOMIC DNA]</scope>
    <source>
        <strain evidence="4">cv. UVA1</strain>
    </source>
</reference>
<feature type="region of interest" description="Disordered" evidence="1">
    <location>
        <begin position="106"/>
        <end position="125"/>
    </location>
</feature>
<dbReference type="OrthoDB" id="1906668at2759"/>
<evidence type="ECO:0000313" key="4">
    <source>
        <dbReference type="Proteomes" id="UP000325081"/>
    </source>
</evidence>
<dbReference type="PANTHER" id="PTHR33429">
    <property type="entry name" value="OS02G0708000 PROTEIN-RELATED"/>
    <property type="match status" value="1"/>
</dbReference>
<keyword evidence="2" id="KW-0812">Transmembrane</keyword>
<evidence type="ECO:0000256" key="1">
    <source>
        <dbReference type="SAM" id="MobiDB-lite"/>
    </source>
</evidence>
<proteinExistence type="predicted"/>
<dbReference type="PANTHER" id="PTHR33429:SF7">
    <property type="entry name" value="OS02G0708000 PROTEIN"/>
    <property type="match status" value="1"/>
</dbReference>
<dbReference type="Proteomes" id="UP000325081">
    <property type="component" value="Unassembled WGS sequence"/>
</dbReference>
<keyword evidence="2" id="KW-0472">Membrane</keyword>
<accession>A0A5A7RE95</accession>
<feature type="transmembrane region" description="Helical" evidence="2">
    <location>
        <begin position="27"/>
        <end position="47"/>
    </location>
</feature>
<feature type="region of interest" description="Disordered" evidence="1">
    <location>
        <begin position="58"/>
        <end position="90"/>
    </location>
</feature>
<name>A0A5A7RE95_STRAF</name>
<evidence type="ECO:0000313" key="3">
    <source>
        <dbReference type="EMBL" id="GER54824.1"/>
    </source>
</evidence>
<dbReference type="EMBL" id="BKCP01011625">
    <property type="protein sequence ID" value="GER54824.1"/>
    <property type="molecule type" value="Genomic_DNA"/>
</dbReference>
<evidence type="ECO:0000256" key="2">
    <source>
        <dbReference type="SAM" id="Phobius"/>
    </source>
</evidence>
<organism evidence="3 4">
    <name type="scientific">Striga asiatica</name>
    <name type="common">Asiatic witchweed</name>
    <name type="synonym">Buchnera asiatica</name>
    <dbReference type="NCBI Taxonomy" id="4170"/>
    <lineage>
        <taxon>Eukaryota</taxon>
        <taxon>Viridiplantae</taxon>
        <taxon>Streptophyta</taxon>
        <taxon>Embryophyta</taxon>
        <taxon>Tracheophyta</taxon>
        <taxon>Spermatophyta</taxon>
        <taxon>Magnoliopsida</taxon>
        <taxon>eudicotyledons</taxon>
        <taxon>Gunneridae</taxon>
        <taxon>Pentapetalae</taxon>
        <taxon>asterids</taxon>
        <taxon>lamiids</taxon>
        <taxon>Lamiales</taxon>
        <taxon>Orobanchaceae</taxon>
        <taxon>Buchnereae</taxon>
        <taxon>Striga</taxon>
    </lineage>
</organism>
<feature type="region of interest" description="Disordered" evidence="1">
    <location>
        <begin position="1"/>
        <end position="23"/>
    </location>
</feature>
<protein>
    <recommendedName>
        <fullName evidence="5">Transmembrane protein</fullName>
    </recommendedName>
</protein>
<gene>
    <name evidence="3" type="ORF">STAS_32457</name>
</gene>
<comment type="caution">
    <text evidence="3">The sequence shown here is derived from an EMBL/GenBank/DDBJ whole genome shotgun (WGS) entry which is preliminary data.</text>
</comment>
<keyword evidence="4" id="KW-1185">Reference proteome</keyword>
<evidence type="ECO:0008006" key="5">
    <source>
        <dbReference type="Google" id="ProtNLM"/>
    </source>
</evidence>